<feature type="non-terminal residue" evidence="1">
    <location>
        <position position="56"/>
    </location>
</feature>
<feature type="non-terminal residue" evidence="1">
    <location>
        <position position="1"/>
    </location>
</feature>
<dbReference type="Proteomes" id="UP000789396">
    <property type="component" value="Unassembled WGS sequence"/>
</dbReference>
<dbReference type="EMBL" id="CAJVPZ010093116">
    <property type="protein sequence ID" value="CAG8816623.1"/>
    <property type="molecule type" value="Genomic_DNA"/>
</dbReference>
<proteinExistence type="predicted"/>
<comment type="caution">
    <text evidence="1">The sequence shown here is derived from an EMBL/GenBank/DDBJ whole genome shotgun (WGS) entry which is preliminary data.</text>
</comment>
<gene>
    <name evidence="1" type="ORF">RFULGI_LOCUS19275</name>
</gene>
<sequence length="56" mass="6198">YSLLPASYQLSFFNHATPTAENDIKALIAAQTKEFLTETIKQLKPINATVSQQSTN</sequence>
<protein>
    <submittedName>
        <fullName evidence="1">8740_t:CDS:1</fullName>
    </submittedName>
</protein>
<evidence type="ECO:0000313" key="1">
    <source>
        <dbReference type="EMBL" id="CAG8816623.1"/>
    </source>
</evidence>
<organism evidence="1 2">
    <name type="scientific">Racocetra fulgida</name>
    <dbReference type="NCBI Taxonomy" id="60492"/>
    <lineage>
        <taxon>Eukaryota</taxon>
        <taxon>Fungi</taxon>
        <taxon>Fungi incertae sedis</taxon>
        <taxon>Mucoromycota</taxon>
        <taxon>Glomeromycotina</taxon>
        <taxon>Glomeromycetes</taxon>
        <taxon>Diversisporales</taxon>
        <taxon>Gigasporaceae</taxon>
        <taxon>Racocetra</taxon>
    </lineage>
</organism>
<reference evidence="1" key="1">
    <citation type="submission" date="2021-06" db="EMBL/GenBank/DDBJ databases">
        <authorList>
            <person name="Kallberg Y."/>
            <person name="Tangrot J."/>
            <person name="Rosling A."/>
        </authorList>
    </citation>
    <scope>NUCLEOTIDE SEQUENCE</scope>
    <source>
        <strain evidence="1">IN212</strain>
    </source>
</reference>
<evidence type="ECO:0000313" key="2">
    <source>
        <dbReference type="Proteomes" id="UP000789396"/>
    </source>
</evidence>
<keyword evidence="2" id="KW-1185">Reference proteome</keyword>
<accession>A0A9N9PE29</accession>
<name>A0A9N9PE29_9GLOM</name>
<dbReference type="AlphaFoldDB" id="A0A9N9PE29"/>